<protein>
    <submittedName>
        <fullName evidence="3">Uncharacterized protein</fullName>
    </submittedName>
</protein>
<reference evidence="3 4" key="1">
    <citation type="submission" date="2021-03" db="EMBL/GenBank/DDBJ databases">
        <title>Genomic Encyclopedia of Type Strains, Phase IV (KMG-IV): sequencing the most valuable type-strain genomes for metagenomic binning, comparative biology and taxonomic classification.</title>
        <authorList>
            <person name="Goeker M."/>
        </authorList>
    </citation>
    <scope>NUCLEOTIDE SEQUENCE [LARGE SCALE GENOMIC DNA]</scope>
    <source>
        <strain evidence="3 4">DSM 27512</strain>
    </source>
</reference>
<feature type="compositionally biased region" description="Basic and acidic residues" evidence="1">
    <location>
        <begin position="98"/>
        <end position="108"/>
    </location>
</feature>
<dbReference type="EMBL" id="JAGGLI010000025">
    <property type="protein sequence ID" value="MBP2028318.1"/>
    <property type="molecule type" value="Genomic_DNA"/>
</dbReference>
<comment type="caution">
    <text evidence="3">The sequence shown here is derived from an EMBL/GenBank/DDBJ whole genome shotgun (WGS) entry which is preliminary data.</text>
</comment>
<keyword evidence="4" id="KW-1185">Reference proteome</keyword>
<feature type="transmembrane region" description="Helical" evidence="2">
    <location>
        <begin position="21"/>
        <end position="39"/>
    </location>
</feature>
<keyword evidence="2" id="KW-0812">Transmembrane</keyword>
<keyword evidence="2" id="KW-1133">Transmembrane helix</keyword>
<proteinExistence type="predicted"/>
<gene>
    <name evidence="3" type="ORF">J2Z35_002119</name>
</gene>
<name>A0ABS4KKL0_9FIRM</name>
<organism evidence="3 4">
    <name type="scientific">Acetoanaerobium pronyense</name>
    <dbReference type="NCBI Taxonomy" id="1482736"/>
    <lineage>
        <taxon>Bacteria</taxon>
        <taxon>Bacillati</taxon>
        <taxon>Bacillota</taxon>
        <taxon>Clostridia</taxon>
        <taxon>Peptostreptococcales</taxon>
        <taxon>Filifactoraceae</taxon>
        <taxon>Acetoanaerobium</taxon>
    </lineage>
</organism>
<evidence type="ECO:0000256" key="1">
    <source>
        <dbReference type="SAM" id="MobiDB-lite"/>
    </source>
</evidence>
<dbReference type="RefSeq" id="WP_209661368.1">
    <property type="nucleotide sequence ID" value="NZ_JAGGLI010000025.1"/>
</dbReference>
<evidence type="ECO:0000313" key="4">
    <source>
        <dbReference type="Proteomes" id="UP001314903"/>
    </source>
</evidence>
<dbReference type="Proteomes" id="UP001314903">
    <property type="component" value="Unassembled WGS sequence"/>
</dbReference>
<feature type="region of interest" description="Disordered" evidence="1">
    <location>
        <begin position="82"/>
        <end position="108"/>
    </location>
</feature>
<feature type="compositionally biased region" description="Acidic residues" evidence="1">
    <location>
        <begin position="82"/>
        <end position="93"/>
    </location>
</feature>
<sequence length="108" mass="12321">MKTKGIDFMKKEDKLDEQSKFIITALILALAILFLPPLINSAKLTSIDSGFESEEIEEEILGIEAEEEEEVMEEILDEEMLEEEEEFSEDEFNVGDSLNDKLMEGNVD</sequence>
<evidence type="ECO:0000313" key="3">
    <source>
        <dbReference type="EMBL" id="MBP2028318.1"/>
    </source>
</evidence>
<accession>A0ABS4KKL0</accession>
<evidence type="ECO:0000256" key="2">
    <source>
        <dbReference type="SAM" id="Phobius"/>
    </source>
</evidence>
<keyword evidence="2" id="KW-0472">Membrane</keyword>